<protein>
    <recommendedName>
        <fullName evidence="3">DksA C4-type domain-containing protein</fullName>
    </recommendedName>
</protein>
<gene>
    <name evidence="1" type="ORF">MoryE10_09500</name>
</gene>
<dbReference type="RefSeq" id="WP_054774884.1">
    <property type="nucleotide sequence ID" value="NZ_AP019782.1"/>
</dbReference>
<name>A0A8D4VN93_9GAMM</name>
<organism evidence="1 2">
    <name type="scientific">Methylogaea oryzae</name>
    <dbReference type="NCBI Taxonomy" id="1295382"/>
    <lineage>
        <taxon>Bacteria</taxon>
        <taxon>Pseudomonadati</taxon>
        <taxon>Pseudomonadota</taxon>
        <taxon>Gammaproteobacteria</taxon>
        <taxon>Methylococcales</taxon>
        <taxon>Methylococcaceae</taxon>
        <taxon>Methylogaea</taxon>
    </lineage>
</organism>
<evidence type="ECO:0008006" key="3">
    <source>
        <dbReference type="Google" id="ProtNLM"/>
    </source>
</evidence>
<reference evidence="1" key="1">
    <citation type="submission" date="2019-06" db="EMBL/GenBank/DDBJ databases">
        <title>Complete genome sequence of Methylogaea oryzae strain JCM16910.</title>
        <authorList>
            <person name="Asakawa S."/>
        </authorList>
    </citation>
    <scope>NUCLEOTIDE SEQUENCE</scope>
    <source>
        <strain evidence="1">E10</strain>
    </source>
</reference>
<keyword evidence="2" id="KW-1185">Reference proteome</keyword>
<sequence>MVVTEAERLACLQRLRDSTEPDQSQLHDAIGVICRECFDPVQPEILQANPRAVRCLDCAMEYQLTE</sequence>
<dbReference type="KEGG" id="moz:MoryE10_09500"/>
<evidence type="ECO:0000313" key="1">
    <source>
        <dbReference type="EMBL" id="BBL70344.1"/>
    </source>
</evidence>
<evidence type="ECO:0000313" key="2">
    <source>
        <dbReference type="Proteomes" id="UP000824988"/>
    </source>
</evidence>
<dbReference type="EMBL" id="AP019782">
    <property type="protein sequence ID" value="BBL70344.1"/>
    <property type="molecule type" value="Genomic_DNA"/>
</dbReference>
<accession>A0A8D4VN93</accession>
<proteinExistence type="predicted"/>
<dbReference type="Proteomes" id="UP000824988">
    <property type="component" value="Chromosome"/>
</dbReference>
<dbReference type="AlphaFoldDB" id="A0A8D4VN93"/>